<name>A0A0M6WAJ6_9GAMM</name>
<dbReference type="GO" id="GO:0008270">
    <property type="term" value="F:zinc ion binding"/>
    <property type="evidence" value="ECO:0007669"/>
    <property type="project" value="InterPro"/>
</dbReference>
<dbReference type="Proteomes" id="UP000242301">
    <property type="component" value="Unassembled WGS sequence"/>
</dbReference>
<evidence type="ECO:0000256" key="5">
    <source>
        <dbReference type="ARBA" id="ARBA00023002"/>
    </source>
</evidence>
<dbReference type="Pfam" id="PF00107">
    <property type="entry name" value="ADH_zinc_N"/>
    <property type="match status" value="1"/>
</dbReference>
<proteinExistence type="inferred from homology"/>
<dbReference type="SUPFAM" id="SSF50129">
    <property type="entry name" value="GroES-like"/>
    <property type="match status" value="1"/>
</dbReference>
<dbReference type="PROSITE" id="PS00059">
    <property type="entry name" value="ADH_ZINC"/>
    <property type="match status" value="1"/>
</dbReference>
<dbReference type="NCBIfam" id="NF003808">
    <property type="entry name" value="PRK05396.1"/>
    <property type="match status" value="1"/>
</dbReference>
<reference evidence="11" key="1">
    <citation type="submission" date="2015-05" db="EMBL/GenBank/DDBJ databases">
        <authorList>
            <person name="Manzano-Marin A."/>
        </authorList>
    </citation>
    <scope>NUCLEOTIDE SEQUENCE [LARGE SCALE GENOMIC DNA]</scope>
    <source>
        <strain evidence="11">officinalis</strain>
    </source>
</reference>
<dbReference type="PANTHER" id="PTHR43401:SF2">
    <property type="entry name" value="L-THREONINE 3-DEHYDROGENASE"/>
    <property type="match status" value="1"/>
</dbReference>
<dbReference type="InterPro" id="IPR036291">
    <property type="entry name" value="NAD(P)-bd_dom_sf"/>
</dbReference>
<comment type="similarity">
    <text evidence="8">Belongs to the zinc-containing alcohol dehydrogenase family.</text>
</comment>
<evidence type="ECO:0000256" key="4">
    <source>
        <dbReference type="ARBA" id="ARBA00022833"/>
    </source>
</evidence>
<dbReference type="EC" id="1.1.1.103" evidence="7"/>
<dbReference type="EMBL" id="CVRF01000003">
    <property type="protein sequence ID" value="CRK85985.1"/>
    <property type="molecule type" value="Genomic_DNA"/>
</dbReference>
<dbReference type="Pfam" id="PF08240">
    <property type="entry name" value="ADH_N"/>
    <property type="match status" value="1"/>
</dbReference>
<dbReference type="InterPro" id="IPR020843">
    <property type="entry name" value="ER"/>
</dbReference>
<keyword evidence="6" id="KW-0520">NAD</keyword>
<keyword evidence="2" id="KW-0963">Cytoplasm</keyword>
<dbReference type="GO" id="GO:0006567">
    <property type="term" value="P:L-threonine catabolic process"/>
    <property type="evidence" value="ECO:0007669"/>
    <property type="project" value="UniProtKB-UniRule"/>
</dbReference>
<comment type="cofactor">
    <cofactor evidence="1 8">
        <name>Zn(2+)</name>
        <dbReference type="ChEBI" id="CHEBI:29105"/>
    </cofactor>
</comment>
<dbReference type="InterPro" id="IPR002328">
    <property type="entry name" value="ADH_Zn_CS"/>
</dbReference>
<evidence type="ECO:0000256" key="8">
    <source>
        <dbReference type="RuleBase" id="RU361277"/>
    </source>
</evidence>
<evidence type="ECO:0000256" key="3">
    <source>
        <dbReference type="ARBA" id="ARBA00022723"/>
    </source>
</evidence>
<evidence type="ECO:0000313" key="10">
    <source>
        <dbReference type="EMBL" id="CRK85985.1"/>
    </source>
</evidence>
<protein>
    <recommendedName>
        <fullName evidence="7">L-threonine 3-dehydrogenase</fullName>
        <ecNumber evidence="7">1.1.1.103</ecNumber>
    </recommendedName>
</protein>
<dbReference type="NCBIfam" id="TIGR00692">
    <property type="entry name" value="tdh"/>
    <property type="match status" value="1"/>
</dbReference>
<dbReference type="Gene3D" id="3.90.180.10">
    <property type="entry name" value="Medium-chain alcohol dehydrogenases, catalytic domain"/>
    <property type="match status" value="1"/>
</dbReference>
<dbReference type="InterPro" id="IPR004627">
    <property type="entry name" value="L-Threonine_3-DHase"/>
</dbReference>
<dbReference type="SUPFAM" id="SSF51735">
    <property type="entry name" value="NAD(P)-binding Rossmann-fold domains"/>
    <property type="match status" value="1"/>
</dbReference>
<evidence type="ECO:0000313" key="11">
    <source>
        <dbReference type="Proteomes" id="UP000242301"/>
    </source>
</evidence>
<sequence>MKVLSKLKSKPGIWMTKSPKPKVGRNDVMIKISKTAICGTDIHIYNWDEWAQKTISVPIVIGHEYVGEIVEIGDEVKNYKIGDRVSGEGHIICWNCRNCRAGRFNLCKNTISVGINRPGCFAEFLVIPAFNVFKIPENISDEIATIFDPFGNAVNAALSFDLTGEDVLILGAGPIGIMSAIVCRRVGARNVVIADINNYRLELAKKNGISETINVSCENILNLIDRLGLKDGFGVVLEVSGSSEAFKMMLNHISHGGCIASLGIPKSSVLMDWNQAIFKGISIKCLYGRRMFETWYKVSALIQLGVDLSKVITHEFFIDDFQKGFDVMSSGLSGKVILKWD</sequence>
<evidence type="ECO:0000256" key="6">
    <source>
        <dbReference type="ARBA" id="ARBA00023027"/>
    </source>
</evidence>
<dbReference type="STRING" id="1715285.SOFFGTOCOR_0586"/>
<dbReference type="InterPro" id="IPR011032">
    <property type="entry name" value="GroES-like_sf"/>
</dbReference>
<keyword evidence="3 8" id="KW-0479">Metal-binding</keyword>
<keyword evidence="11" id="KW-1185">Reference proteome</keyword>
<evidence type="ECO:0000256" key="2">
    <source>
        <dbReference type="ARBA" id="ARBA00022490"/>
    </source>
</evidence>
<gene>
    <name evidence="10" type="primary">tdh</name>
    <name evidence="10" type="ORF">SOFFGTOCOR_0586</name>
</gene>
<feature type="domain" description="Enoyl reductase (ER)" evidence="9">
    <location>
        <begin position="12"/>
        <end position="338"/>
    </location>
</feature>
<evidence type="ECO:0000259" key="9">
    <source>
        <dbReference type="SMART" id="SM00829"/>
    </source>
</evidence>
<dbReference type="PANTHER" id="PTHR43401">
    <property type="entry name" value="L-THREONINE 3-DEHYDROGENASE"/>
    <property type="match status" value="1"/>
</dbReference>
<organism evidence="10 11">
    <name type="scientific">Candidatus Providencia siddallii</name>
    <dbReference type="NCBI Taxonomy" id="1715285"/>
    <lineage>
        <taxon>Bacteria</taxon>
        <taxon>Pseudomonadati</taxon>
        <taxon>Pseudomonadota</taxon>
        <taxon>Gammaproteobacteria</taxon>
        <taxon>Enterobacterales</taxon>
        <taxon>Morganellaceae</taxon>
        <taxon>Providencia</taxon>
    </lineage>
</organism>
<dbReference type="InterPro" id="IPR013149">
    <property type="entry name" value="ADH-like_C"/>
</dbReference>
<dbReference type="GO" id="GO:0008743">
    <property type="term" value="F:L-threonine 3-dehydrogenase activity"/>
    <property type="evidence" value="ECO:0007669"/>
    <property type="project" value="UniProtKB-UniRule"/>
</dbReference>
<dbReference type="SMART" id="SM00829">
    <property type="entry name" value="PKS_ER"/>
    <property type="match status" value="1"/>
</dbReference>
<evidence type="ECO:0000256" key="7">
    <source>
        <dbReference type="NCBIfam" id="TIGR00692"/>
    </source>
</evidence>
<dbReference type="InterPro" id="IPR050129">
    <property type="entry name" value="Zn_alcohol_dh"/>
</dbReference>
<dbReference type="Gene3D" id="3.40.50.720">
    <property type="entry name" value="NAD(P)-binding Rossmann-like Domain"/>
    <property type="match status" value="1"/>
</dbReference>
<dbReference type="AlphaFoldDB" id="A0A0M6WAJ6"/>
<evidence type="ECO:0000256" key="1">
    <source>
        <dbReference type="ARBA" id="ARBA00001947"/>
    </source>
</evidence>
<keyword evidence="4 8" id="KW-0862">Zinc</keyword>
<accession>A0A0M6WAJ6</accession>
<keyword evidence="5 10" id="KW-0560">Oxidoreductase</keyword>
<dbReference type="InterPro" id="IPR013154">
    <property type="entry name" value="ADH-like_N"/>
</dbReference>